<keyword evidence="2" id="KW-1185">Reference proteome</keyword>
<evidence type="ECO:0000313" key="2">
    <source>
        <dbReference type="Proteomes" id="UP000232638"/>
    </source>
</evidence>
<dbReference type="RefSeq" id="WP_100923246.1">
    <property type="nucleotide sequence ID" value="NZ_CP020372.1"/>
</dbReference>
<keyword evidence="1" id="KW-0614">Plasmid</keyword>
<accession>A0A2K8UJC8</accession>
<name>A0A2K8UJC8_9GAMM</name>
<sequence>MNNTTYSYRDPQTAMIEEALALMRIIDAEHSNEHINEGLEARTTRLLLRDTARQLAAEMVAELRKRTSAQTQIPCFAMAA</sequence>
<geneLocation type="plasmid" evidence="2">
    <name>pts485</name>
</geneLocation>
<gene>
    <name evidence="1" type="ORF">THSYN_32585</name>
</gene>
<organism evidence="1 2">
    <name type="scientific">Candidatus Thiodictyon syntrophicum</name>
    <dbReference type="NCBI Taxonomy" id="1166950"/>
    <lineage>
        <taxon>Bacteria</taxon>
        <taxon>Pseudomonadati</taxon>
        <taxon>Pseudomonadota</taxon>
        <taxon>Gammaproteobacteria</taxon>
        <taxon>Chromatiales</taxon>
        <taxon>Chromatiaceae</taxon>
        <taxon>Thiodictyon</taxon>
    </lineage>
</organism>
<dbReference type="AlphaFoldDB" id="A0A2K8UJC8"/>
<protein>
    <submittedName>
        <fullName evidence="1">Uncharacterized protein</fullName>
    </submittedName>
</protein>
<proteinExistence type="predicted"/>
<dbReference type="KEGG" id="tsy:THSYN_32585"/>
<reference evidence="1 2" key="1">
    <citation type="submission" date="2017-03" db="EMBL/GenBank/DDBJ databases">
        <title>Complete genome sequence of Candidatus 'Thiodictyon syntrophicum' sp. nov. strain Cad16T, a photolithoautotroph purple sulfur bacterium isolated from an alpine meromictic lake.</title>
        <authorList>
            <person name="Luedin S.M."/>
            <person name="Pothier J.F."/>
            <person name="Danza F."/>
            <person name="Storelli N."/>
            <person name="Wittwer M."/>
            <person name="Tonolla M."/>
        </authorList>
    </citation>
    <scope>NUCLEOTIDE SEQUENCE [LARGE SCALE GENOMIC DNA]</scope>
    <source>
        <strain evidence="1 2">Cad16T</strain>
        <plasmid evidence="2">Plasmid pts485</plasmid>
    </source>
</reference>
<dbReference type="Proteomes" id="UP000232638">
    <property type="component" value="Plasmid pTs485"/>
</dbReference>
<dbReference type="EMBL" id="CP020372">
    <property type="protein sequence ID" value="AUB85635.1"/>
    <property type="molecule type" value="Genomic_DNA"/>
</dbReference>
<evidence type="ECO:0000313" key="1">
    <source>
        <dbReference type="EMBL" id="AUB85635.1"/>
    </source>
</evidence>
<dbReference type="OrthoDB" id="9948303at2"/>